<proteinExistence type="predicted"/>
<feature type="transmembrane region" description="Helical" evidence="1">
    <location>
        <begin position="212"/>
        <end position="230"/>
    </location>
</feature>
<keyword evidence="1" id="KW-0472">Membrane</keyword>
<evidence type="ECO:0000256" key="1">
    <source>
        <dbReference type="SAM" id="Phobius"/>
    </source>
</evidence>
<feature type="transmembrane region" description="Helical" evidence="1">
    <location>
        <begin position="130"/>
        <end position="153"/>
    </location>
</feature>
<comment type="caution">
    <text evidence="3">The sequence shown here is derived from an EMBL/GenBank/DDBJ whole genome shotgun (WGS) entry which is preliminary data.</text>
</comment>
<feature type="transmembrane region" description="Helical" evidence="1">
    <location>
        <begin position="236"/>
        <end position="254"/>
    </location>
</feature>
<keyword evidence="1" id="KW-0812">Transmembrane</keyword>
<evidence type="ECO:0000313" key="3">
    <source>
        <dbReference type="EMBL" id="GMH74145.1"/>
    </source>
</evidence>
<protein>
    <recommendedName>
        <fullName evidence="5">EGF-like domain-containing protein</fullName>
    </recommendedName>
</protein>
<dbReference type="AlphaFoldDB" id="A0A9W7AQG8"/>
<name>A0A9W7AQG8_9STRA</name>
<feature type="transmembrane region" description="Helical" evidence="1">
    <location>
        <begin position="89"/>
        <end position="110"/>
    </location>
</feature>
<gene>
    <name evidence="3" type="ORF">TrST_g14337</name>
</gene>
<keyword evidence="1" id="KW-1133">Transmembrane helix</keyword>
<feature type="signal peptide" evidence="2">
    <location>
        <begin position="1"/>
        <end position="19"/>
    </location>
</feature>
<feature type="chain" id="PRO_5040934367" description="EGF-like domain-containing protein" evidence="2">
    <location>
        <begin position="20"/>
        <end position="377"/>
    </location>
</feature>
<dbReference type="EMBL" id="BRXY01000176">
    <property type="protein sequence ID" value="GMH74145.1"/>
    <property type="molecule type" value="Genomic_DNA"/>
</dbReference>
<evidence type="ECO:0000313" key="4">
    <source>
        <dbReference type="Proteomes" id="UP001165085"/>
    </source>
</evidence>
<evidence type="ECO:0008006" key="5">
    <source>
        <dbReference type="Google" id="ProtNLM"/>
    </source>
</evidence>
<sequence length="377" mass="40915">MNVSGFLALILAALPFVSAERPDFSLHNATTWKKTACDTYLDCPSYYDCYDVENGQVTENTGGLGQCDCYMTLGIMGDACDGRSSKSTVVALFLVFNILLMLQLMVRNIIVNHKLVAAKSFQLKKPSTQVFIAGPIVELGIIGYQFSLLMIILKSDPDSFFKDRGRAMFISLSVLFTQFVSLSVAITWISIAGAGGKRGKVELPLSLKIAKWTCEFLKVLTLIVLGVAGATGNAQILRVYTVLQVILVAVFYYFGGKMIAKILMPDKRGEGVTDEAWAKQCEPALKIKSVSKRCCIASIAYVFFQVASSPIIVQNKDPTKAFLGMCLFLTSVGPCAAFLLTEFFQYCCFGSRKALKTGKVASFGAASTASTMASSVD</sequence>
<feature type="transmembrane region" description="Helical" evidence="1">
    <location>
        <begin position="294"/>
        <end position="315"/>
    </location>
</feature>
<accession>A0A9W7AQG8</accession>
<reference evidence="4" key="1">
    <citation type="journal article" date="2023" name="Commun. Biol.">
        <title>Genome analysis of Parmales, the sister group of diatoms, reveals the evolutionary specialization of diatoms from phago-mixotrophs to photoautotrophs.</title>
        <authorList>
            <person name="Ban H."/>
            <person name="Sato S."/>
            <person name="Yoshikawa S."/>
            <person name="Yamada K."/>
            <person name="Nakamura Y."/>
            <person name="Ichinomiya M."/>
            <person name="Sato N."/>
            <person name="Blanc-Mathieu R."/>
            <person name="Endo H."/>
            <person name="Kuwata A."/>
            <person name="Ogata H."/>
        </authorList>
    </citation>
    <scope>NUCLEOTIDE SEQUENCE [LARGE SCALE GENOMIC DNA]</scope>
    <source>
        <strain evidence="4">NIES 3701</strain>
    </source>
</reference>
<feature type="transmembrane region" description="Helical" evidence="1">
    <location>
        <begin position="321"/>
        <end position="344"/>
    </location>
</feature>
<dbReference type="Proteomes" id="UP001165085">
    <property type="component" value="Unassembled WGS sequence"/>
</dbReference>
<keyword evidence="2" id="KW-0732">Signal</keyword>
<feature type="transmembrane region" description="Helical" evidence="1">
    <location>
        <begin position="168"/>
        <end position="191"/>
    </location>
</feature>
<evidence type="ECO:0000256" key="2">
    <source>
        <dbReference type="SAM" id="SignalP"/>
    </source>
</evidence>
<organism evidence="3 4">
    <name type="scientific">Triparma strigata</name>
    <dbReference type="NCBI Taxonomy" id="1606541"/>
    <lineage>
        <taxon>Eukaryota</taxon>
        <taxon>Sar</taxon>
        <taxon>Stramenopiles</taxon>
        <taxon>Ochrophyta</taxon>
        <taxon>Bolidophyceae</taxon>
        <taxon>Parmales</taxon>
        <taxon>Triparmaceae</taxon>
        <taxon>Triparma</taxon>
    </lineage>
</organism>
<keyword evidence="4" id="KW-1185">Reference proteome</keyword>